<feature type="transmembrane region" description="Helical" evidence="6">
    <location>
        <begin position="295"/>
        <end position="317"/>
    </location>
</feature>
<feature type="transmembrane region" description="Helical" evidence="6">
    <location>
        <begin position="21"/>
        <end position="41"/>
    </location>
</feature>
<proteinExistence type="predicted"/>
<evidence type="ECO:0000256" key="4">
    <source>
        <dbReference type="ARBA" id="ARBA00022989"/>
    </source>
</evidence>
<evidence type="ECO:0000256" key="1">
    <source>
        <dbReference type="ARBA" id="ARBA00004651"/>
    </source>
</evidence>
<keyword evidence="3 6" id="KW-0812">Transmembrane</keyword>
<keyword evidence="5 6" id="KW-0472">Membrane</keyword>
<evidence type="ECO:0000256" key="3">
    <source>
        <dbReference type="ARBA" id="ARBA00022692"/>
    </source>
</evidence>
<keyword evidence="4 6" id="KW-1133">Transmembrane helix</keyword>
<evidence type="ECO:0000259" key="7">
    <source>
        <dbReference type="Pfam" id="PF02687"/>
    </source>
</evidence>
<feature type="transmembrane region" description="Helical" evidence="6">
    <location>
        <begin position="434"/>
        <end position="458"/>
    </location>
</feature>
<evidence type="ECO:0008006" key="11">
    <source>
        <dbReference type="Google" id="ProtNLM"/>
    </source>
</evidence>
<feature type="domain" description="MacB-like periplasmic core" evidence="8">
    <location>
        <begin position="492"/>
        <end position="612"/>
    </location>
</feature>
<dbReference type="PROSITE" id="PS51257">
    <property type="entry name" value="PROKAR_LIPOPROTEIN"/>
    <property type="match status" value="1"/>
</dbReference>
<feature type="domain" description="ABC3 transporter permease C-terminal" evidence="7">
    <location>
        <begin position="301"/>
        <end position="416"/>
    </location>
</feature>
<dbReference type="Pfam" id="PF12704">
    <property type="entry name" value="MacB_PCD"/>
    <property type="match status" value="2"/>
</dbReference>
<evidence type="ECO:0000256" key="5">
    <source>
        <dbReference type="ARBA" id="ARBA00023136"/>
    </source>
</evidence>
<dbReference type="PANTHER" id="PTHR30572">
    <property type="entry name" value="MEMBRANE COMPONENT OF TRANSPORTER-RELATED"/>
    <property type="match status" value="1"/>
</dbReference>
<name>A0A7U3ZJL1_RUNSL</name>
<dbReference type="Proteomes" id="UP000000493">
    <property type="component" value="Chromosome"/>
</dbReference>
<gene>
    <name evidence="9" type="ordered locus">Runsl_1948</name>
</gene>
<dbReference type="InterPro" id="IPR050250">
    <property type="entry name" value="Macrolide_Exporter_MacB"/>
</dbReference>
<keyword evidence="10" id="KW-1185">Reference proteome</keyword>
<feature type="transmembrane region" description="Helical" evidence="6">
    <location>
        <begin position="346"/>
        <end position="369"/>
    </location>
</feature>
<dbReference type="InterPro" id="IPR025857">
    <property type="entry name" value="MacB_PCD"/>
</dbReference>
<feature type="transmembrane region" description="Helical" evidence="6">
    <location>
        <begin position="729"/>
        <end position="749"/>
    </location>
</feature>
<organism evidence="9 10">
    <name type="scientific">Runella slithyformis (strain ATCC 29530 / DSM 19594 / LMG 11500 / NCIMB 11436 / LSU 4)</name>
    <dbReference type="NCBI Taxonomy" id="761193"/>
    <lineage>
        <taxon>Bacteria</taxon>
        <taxon>Pseudomonadati</taxon>
        <taxon>Bacteroidota</taxon>
        <taxon>Cytophagia</taxon>
        <taxon>Cytophagales</taxon>
        <taxon>Spirosomataceae</taxon>
        <taxon>Runella</taxon>
    </lineage>
</organism>
<evidence type="ECO:0000313" key="10">
    <source>
        <dbReference type="Proteomes" id="UP000000493"/>
    </source>
</evidence>
<sequence>MLRNYLKIAYRNLVKNKVYSFINIFGLAIGIAACLIISLFVKDELSYDRFNEKADRIVRIVFKANINGGKINESFVMPPTAQALKDDYAEVEQATRLRNFGKPRIFVGEKYFNDAGLALVDANFFDVFTIPFLKGDPKTALTKPNSIVLSKTTAEKYFGDADPIGQLIYSKKDDKNPPFKVTGVFDNIPSNSHFHFDLLGSLASDAEARSTSWMTSNYFTYVLLAEGYDYKKLAAKMPQMVEKHMGAQISEAMGIPLAQFRAKGNELGFELQKLTDIHFYSEGTNELEAGGDIKYVYIFGVIALFMLLIACINFMNLSTASASKRAREVGVRKVLGSAQTELIRQFLLESILLTSFAVMLALVMVQAALPVFNELAGKQLSIGLTTDPLLWAALTVFGTGVGVLAGSYPAFFLSSFKPMAVLKGRFTGTHKSAGLRSGLVVFQFCISLCLIIGTTIVYQQLSYIQTKNLGYDKDQLLVLDNSWALGKNEAIFRDELLKDSRVANVTTSPYKPAGPTNSNNALAYPENNEGQMMRTLQYGVDDRYIPTMGMKMVAGRNFSKEFGADSSAMIINESAAKAFGWGKNAVGHSITRLITNDGQKKVYQVIGVVNDFHFKSLHESIAPLLMVHENHWGLIIKVKTKDIAGLLASMKSRWAKFNVEEPFSYAFMDELFTKTYIAEQKTSKILSIFAGLTIFIACLGLFGLATFTTEQRTKEIGVRKVLGANAAQIIGLLSGDFLKLIVIACVAAFPLGYWGMTKWLEGFAYRIEINAWVFVLAGVSAIAIALLTVSFQSIKAALMNPVKSLKAD</sequence>
<comment type="subcellular location">
    <subcellularLocation>
        <location evidence="1">Cell membrane</location>
        <topology evidence="1">Multi-pass membrane protein</topology>
    </subcellularLocation>
</comment>
<feature type="transmembrane region" description="Helical" evidence="6">
    <location>
        <begin position="685"/>
        <end position="708"/>
    </location>
</feature>
<dbReference type="GO" id="GO:0022857">
    <property type="term" value="F:transmembrane transporter activity"/>
    <property type="evidence" value="ECO:0007669"/>
    <property type="project" value="TreeGrafter"/>
</dbReference>
<dbReference type="Pfam" id="PF02687">
    <property type="entry name" value="FtsX"/>
    <property type="match status" value="2"/>
</dbReference>
<dbReference type="InterPro" id="IPR003838">
    <property type="entry name" value="ABC3_permease_C"/>
</dbReference>
<evidence type="ECO:0000313" key="9">
    <source>
        <dbReference type="EMBL" id="AEI48367.1"/>
    </source>
</evidence>
<evidence type="ECO:0000256" key="2">
    <source>
        <dbReference type="ARBA" id="ARBA00022475"/>
    </source>
</evidence>
<feature type="transmembrane region" description="Helical" evidence="6">
    <location>
        <begin position="769"/>
        <end position="789"/>
    </location>
</feature>
<reference evidence="10" key="1">
    <citation type="submission" date="2011-06" db="EMBL/GenBank/DDBJ databases">
        <title>The complete genome of chromosome of Runella slithyformis DSM 19594.</title>
        <authorList>
            <consortium name="US DOE Joint Genome Institute (JGI-PGF)"/>
            <person name="Lucas S."/>
            <person name="Han J."/>
            <person name="Lapidus A."/>
            <person name="Bruce D."/>
            <person name="Goodwin L."/>
            <person name="Pitluck S."/>
            <person name="Peters L."/>
            <person name="Kyrpides N."/>
            <person name="Mavromatis K."/>
            <person name="Ivanova N."/>
            <person name="Ovchinnikova G."/>
            <person name="Zhang X."/>
            <person name="Misra M."/>
            <person name="Detter J.C."/>
            <person name="Tapia R."/>
            <person name="Han C."/>
            <person name="Land M."/>
            <person name="Hauser L."/>
            <person name="Markowitz V."/>
            <person name="Cheng J.-F."/>
            <person name="Hugenholtz P."/>
            <person name="Woyke T."/>
            <person name="Wu D."/>
            <person name="Tindall B."/>
            <person name="Faehrich R."/>
            <person name="Brambilla E."/>
            <person name="Klenk H.-P."/>
            <person name="Eisen J.A."/>
        </authorList>
    </citation>
    <scope>NUCLEOTIDE SEQUENCE [LARGE SCALE GENOMIC DNA]</scope>
    <source>
        <strain evidence="10">ATCC 29530 / DSM 19594 / LMG 11500 / NCIMB 11436 / LSU 4</strain>
    </source>
</reference>
<protein>
    <recommendedName>
        <fullName evidence="11">FtsX-like permease family protein</fullName>
    </recommendedName>
</protein>
<evidence type="ECO:0000256" key="6">
    <source>
        <dbReference type="SAM" id="Phobius"/>
    </source>
</evidence>
<dbReference type="GO" id="GO:0005886">
    <property type="term" value="C:plasma membrane"/>
    <property type="evidence" value="ECO:0007669"/>
    <property type="project" value="UniProtKB-SubCell"/>
</dbReference>
<accession>A0A7U3ZJL1</accession>
<dbReference type="AlphaFoldDB" id="A0A7U3ZJL1"/>
<keyword evidence="2" id="KW-1003">Cell membrane</keyword>
<dbReference type="EMBL" id="CP002859">
    <property type="protein sequence ID" value="AEI48367.1"/>
    <property type="molecule type" value="Genomic_DNA"/>
</dbReference>
<feature type="transmembrane region" description="Helical" evidence="6">
    <location>
        <begin position="389"/>
        <end position="413"/>
    </location>
</feature>
<dbReference type="RefSeq" id="WP_013927679.1">
    <property type="nucleotide sequence ID" value="NC_015703.1"/>
</dbReference>
<dbReference type="KEGG" id="rsi:Runsl_1948"/>
<dbReference type="PANTHER" id="PTHR30572:SF18">
    <property type="entry name" value="ABC-TYPE MACROLIDE FAMILY EXPORT SYSTEM PERMEASE COMPONENT 2"/>
    <property type="match status" value="1"/>
</dbReference>
<feature type="domain" description="MacB-like periplasmic core" evidence="8">
    <location>
        <begin position="20"/>
        <end position="238"/>
    </location>
</feature>
<reference evidence="9 10" key="2">
    <citation type="journal article" date="2012" name="Stand. Genomic Sci.">
        <title>Complete genome sequence of the aquatic bacterium Runella slithyformis type strain (LSU 4(T)).</title>
        <authorList>
            <person name="Copeland A."/>
            <person name="Zhang X."/>
            <person name="Misra M."/>
            <person name="Lapidus A."/>
            <person name="Nolan M."/>
            <person name="Lucas S."/>
            <person name="Deshpande S."/>
            <person name="Cheng J.F."/>
            <person name="Tapia R."/>
            <person name="Goodwin L.A."/>
            <person name="Pitluck S."/>
            <person name="Liolios K."/>
            <person name="Pagani I."/>
            <person name="Ivanova N."/>
            <person name="Mikhailova N."/>
            <person name="Pati A."/>
            <person name="Chen A."/>
            <person name="Palaniappan K."/>
            <person name="Land M."/>
            <person name="Hauser L."/>
            <person name="Pan C."/>
            <person name="Jeffries C.D."/>
            <person name="Detter J.C."/>
            <person name="Brambilla E.M."/>
            <person name="Rohde M."/>
            <person name="Djao O.D."/>
            <person name="Goker M."/>
            <person name="Sikorski J."/>
            <person name="Tindall B.J."/>
            <person name="Woyke T."/>
            <person name="Bristow J."/>
            <person name="Eisen J.A."/>
            <person name="Markowitz V."/>
            <person name="Hugenholtz P."/>
            <person name="Kyrpides N.C."/>
            <person name="Klenk H.P."/>
            <person name="Mavromatis K."/>
        </authorList>
    </citation>
    <scope>NUCLEOTIDE SEQUENCE [LARGE SCALE GENOMIC DNA]</scope>
    <source>
        <strain evidence="10">ATCC 29530 / DSM 19594 / LMG 11500 / NCIMB 11436 / LSU 4</strain>
    </source>
</reference>
<evidence type="ECO:0000259" key="8">
    <source>
        <dbReference type="Pfam" id="PF12704"/>
    </source>
</evidence>
<feature type="domain" description="ABC3 transporter permease C-terminal" evidence="7">
    <location>
        <begin position="688"/>
        <end position="801"/>
    </location>
</feature>